<reference evidence="1" key="1">
    <citation type="journal article" date="2015" name="Nature">
        <title>Complex archaea that bridge the gap between prokaryotes and eukaryotes.</title>
        <authorList>
            <person name="Spang A."/>
            <person name="Saw J.H."/>
            <person name="Jorgensen S.L."/>
            <person name="Zaremba-Niedzwiedzka K."/>
            <person name="Martijn J."/>
            <person name="Lind A.E."/>
            <person name="van Eijk R."/>
            <person name="Schleper C."/>
            <person name="Guy L."/>
            <person name="Ettema T.J."/>
        </authorList>
    </citation>
    <scope>NUCLEOTIDE SEQUENCE</scope>
</reference>
<dbReference type="EMBL" id="LAZR01004341">
    <property type="protein sequence ID" value="KKN09502.1"/>
    <property type="molecule type" value="Genomic_DNA"/>
</dbReference>
<dbReference type="AlphaFoldDB" id="A0A0F9NC24"/>
<gene>
    <name evidence="1" type="ORF">LCGC14_1045870</name>
</gene>
<protein>
    <submittedName>
        <fullName evidence="1">Uncharacterized protein</fullName>
    </submittedName>
</protein>
<name>A0A0F9NC24_9ZZZZ</name>
<evidence type="ECO:0000313" key="1">
    <source>
        <dbReference type="EMBL" id="KKN09502.1"/>
    </source>
</evidence>
<sequence length="76" mass="8605">MNQKQAQLTNVRDRILSKVREIAWQDGGADCPLRRLSRGELVFGDGNLIQQLATLVSAELGIQDEYDKKNRDTFAE</sequence>
<organism evidence="1">
    <name type="scientific">marine sediment metagenome</name>
    <dbReference type="NCBI Taxonomy" id="412755"/>
    <lineage>
        <taxon>unclassified sequences</taxon>
        <taxon>metagenomes</taxon>
        <taxon>ecological metagenomes</taxon>
    </lineage>
</organism>
<proteinExistence type="predicted"/>
<comment type="caution">
    <text evidence="1">The sequence shown here is derived from an EMBL/GenBank/DDBJ whole genome shotgun (WGS) entry which is preliminary data.</text>
</comment>
<accession>A0A0F9NC24</accession>